<dbReference type="SMART" id="SM00530">
    <property type="entry name" value="HTH_XRE"/>
    <property type="match status" value="1"/>
</dbReference>
<dbReference type="STRING" id="1424294.Gferi_23915"/>
<protein>
    <recommendedName>
        <fullName evidence="1">HTH cro/C1-type domain-containing protein</fullName>
    </recommendedName>
</protein>
<dbReference type="SUPFAM" id="SSF47413">
    <property type="entry name" value="lambda repressor-like DNA-binding domains"/>
    <property type="match status" value="1"/>
</dbReference>
<dbReference type="Pfam" id="PF17765">
    <property type="entry name" value="MLTR_LBD"/>
    <property type="match status" value="1"/>
</dbReference>
<dbReference type="RefSeq" id="WP_069980633.1">
    <property type="nucleotide sequence ID" value="NZ_CP017269.1"/>
</dbReference>
<proteinExistence type="predicted"/>
<evidence type="ECO:0000313" key="2">
    <source>
        <dbReference type="EMBL" id="AOT72324.1"/>
    </source>
</evidence>
<dbReference type="Pfam" id="PF13560">
    <property type="entry name" value="HTH_31"/>
    <property type="match status" value="1"/>
</dbReference>
<dbReference type="InterPro" id="IPR001387">
    <property type="entry name" value="Cro/C1-type_HTH"/>
</dbReference>
<organism evidence="2 3">
    <name type="scientific">Geosporobacter ferrireducens</name>
    <dbReference type="NCBI Taxonomy" id="1424294"/>
    <lineage>
        <taxon>Bacteria</taxon>
        <taxon>Bacillati</taxon>
        <taxon>Bacillota</taxon>
        <taxon>Clostridia</taxon>
        <taxon>Peptostreptococcales</taxon>
        <taxon>Thermotaleaceae</taxon>
        <taxon>Geosporobacter</taxon>
    </lineage>
</organism>
<sequence length="288" mass="33765">MTKTHTIQEKTADEIRRQELSDFLKSRRARLQPEECGLPLTKKRRVPGLRREEVAQLAGVSVSWYTWLEQGRPISVSEQVIESLARVFRLDWAERRHFFLLTKEHLPHKKGSVLPVCELPPELQQVLDAFERCPAYILDSCWNIVGWNKSASSVFAEYVDSSQSYNNLIWILFTSPAQKKMLVDWDNEAKRCLAAFRASTQQYITMPELRNLIDDLKHASPHFNVWWKEYDIMIPHAKRKLIIHPDAGKLAFYTTTLSFPDYPQLNMMVYIPLEEEDTETKLRKLIQF</sequence>
<name>A0A1D8GN63_9FIRM</name>
<dbReference type="GO" id="GO:0003677">
    <property type="term" value="F:DNA binding"/>
    <property type="evidence" value="ECO:0007669"/>
    <property type="project" value="InterPro"/>
</dbReference>
<gene>
    <name evidence="2" type="ORF">Gferi_23915</name>
</gene>
<accession>A0A1D8GN63</accession>
<dbReference type="InterPro" id="IPR041413">
    <property type="entry name" value="MLTR_LBD"/>
</dbReference>
<dbReference type="AlphaFoldDB" id="A0A1D8GN63"/>
<dbReference type="Gene3D" id="3.30.450.180">
    <property type="match status" value="1"/>
</dbReference>
<dbReference type="Proteomes" id="UP000095743">
    <property type="component" value="Chromosome"/>
</dbReference>
<keyword evidence="3" id="KW-1185">Reference proteome</keyword>
<reference evidence="2 3" key="1">
    <citation type="submission" date="2016-09" db="EMBL/GenBank/DDBJ databases">
        <title>Genomic analysis reveals versatility of anaerobic energy metabolism of Geosporobacter ferrireducens IRF9 of phylum Firmicutes.</title>
        <authorList>
            <person name="Kim S.-J."/>
        </authorList>
    </citation>
    <scope>NUCLEOTIDE SEQUENCE [LARGE SCALE GENOMIC DNA]</scope>
    <source>
        <strain evidence="2 3">IRF9</strain>
    </source>
</reference>
<dbReference type="OrthoDB" id="5346389at2"/>
<dbReference type="CDD" id="cd00093">
    <property type="entry name" value="HTH_XRE"/>
    <property type="match status" value="1"/>
</dbReference>
<dbReference type="InterPro" id="IPR010982">
    <property type="entry name" value="Lambda_DNA-bd_dom_sf"/>
</dbReference>
<dbReference type="Gene3D" id="1.10.260.40">
    <property type="entry name" value="lambda repressor-like DNA-binding domains"/>
    <property type="match status" value="1"/>
</dbReference>
<feature type="domain" description="HTH cro/C1-type" evidence="1">
    <location>
        <begin position="23"/>
        <end position="95"/>
    </location>
</feature>
<evidence type="ECO:0000259" key="1">
    <source>
        <dbReference type="SMART" id="SM00530"/>
    </source>
</evidence>
<dbReference type="EMBL" id="CP017269">
    <property type="protein sequence ID" value="AOT72324.1"/>
    <property type="molecule type" value="Genomic_DNA"/>
</dbReference>
<evidence type="ECO:0000313" key="3">
    <source>
        <dbReference type="Proteomes" id="UP000095743"/>
    </source>
</evidence>
<dbReference type="KEGG" id="gfe:Gferi_23915"/>
<dbReference type="PANTHER" id="PTHR35010">
    <property type="entry name" value="BLL4672 PROTEIN-RELATED"/>
    <property type="match status" value="1"/>
</dbReference>